<keyword evidence="3" id="KW-0479">Metal-binding</keyword>
<evidence type="ECO:0000256" key="4">
    <source>
        <dbReference type="PIRSR" id="PIRSR603782-2"/>
    </source>
</evidence>
<feature type="signal peptide" evidence="5">
    <location>
        <begin position="1"/>
        <end position="18"/>
    </location>
</feature>
<reference evidence="7 8" key="1">
    <citation type="submission" date="2020-02" db="EMBL/GenBank/DDBJ databases">
        <title>Genome sequencing for Kineobactrum sp. M2.</title>
        <authorList>
            <person name="Park S.-J."/>
        </authorList>
    </citation>
    <scope>NUCLEOTIDE SEQUENCE [LARGE SCALE GENOMIC DNA]</scope>
    <source>
        <strain evidence="7 8">M2</strain>
    </source>
</reference>
<dbReference type="EMBL" id="CP048711">
    <property type="protein sequence ID" value="QIB64212.1"/>
    <property type="molecule type" value="Genomic_DNA"/>
</dbReference>
<accession>A0A6C0TWL5</accession>
<name>A0A6C0TWL5_9GAMM</name>
<gene>
    <name evidence="7" type="ORF">G3T16_01075</name>
</gene>
<dbReference type="InterPro" id="IPR013766">
    <property type="entry name" value="Thioredoxin_domain"/>
</dbReference>
<protein>
    <submittedName>
        <fullName evidence="7">SCO family protein</fullName>
    </submittedName>
</protein>
<evidence type="ECO:0000256" key="3">
    <source>
        <dbReference type="PIRSR" id="PIRSR603782-1"/>
    </source>
</evidence>
<feature type="binding site" evidence="3">
    <location>
        <position position="180"/>
    </location>
    <ligand>
        <name>Cu cation</name>
        <dbReference type="ChEBI" id="CHEBI:23378"/>
    </ligand>
</feature>
<proteinExistence type="inferred from homology"/>
<evidence type="ECO:0000256" key="2">
    <source>
        <dbReference type="ARBA" id="ARBA00023008"/>
    </source>
</evidence>
<dbReference type="CDD" id="cd02968">
    <property type="entry name" value="SCO"/>
    <property type="match status" value="1"/>
</dbReference>
<dbReference type="AlphaFoldDB" id="A0A6C0TWL5"/>
<dbReference type="PANTHER" id="PTHR12151">
    <property type="entry name" value="ELECTRON TRANSPORT PROTIN SCO1/SENC FAMILY MEMBER"/>
    <property type="match status" value="1"/>
</dbReference>
<evidence type="ECO:0000313" key="7">
    <source>
        <dbReference type="EMBL" id="QIB64212.1"/>
    </source>
</evidence>
<keyword evidence="4" id="KW-1015">Disulfide bond</keyword>
<keyword evidence="2 3" id="KW-0186">Copper</keyword>
<evidence type="ECO:0000313" key="8">
    <source>
        <dbReference type="Proteomes" id="UP000477680"/>
    </source>
</evidence>
<dbReference type="InterPro" id="IPR036249">
    <property type="entry name" value="Thioredoxin-like_sf"/>
</dbReference>
<organism evidence="7 8">
    <name type="scientific">Kineobactrum salinum</name>
    <dbReference type="NCBI Taxonomy" id="2708301"/>
    <lineage>
        <taxon>Bacteria</taxon>
        <taxon>Pseudomonadati</taxon>
        <taxon>Pseudomonadota</taxon>
        <taxon>Gammaproteobacteria</taxon>
        <taxon>Cellvibrionales</taxon>
        <taxon>Halieaceae</taxon>
        <taxon>Kineobactrum</taxon>
    </lineage>
</organism>
<dbReference type="Gene3D" id="3.40.30.10">
    <property type="entry name" value="Glutaredoxin"/>
    <property type="match status" value="1"/>
</dbReference>
<dbReference type="PROSITE" id="PS51352">
    <property type="entry name" value="THIOREDOXIN_2"/>
    <property type="match status" value="1"/>
</dbReference>
<dbReference type="RefSeq" id="WP_163493462.1">
    <property type="nucleotide sequence ID" value="NZ_CP048711.1"/>
</dbReference>
<sequence length="226" mass="25378">MRKVLLLVLTLQVSLAWGEAVVLAPGYGELAYEPPAAGTYSLPSLGTAVDGRVLDGNGKALNLYDLLDDRLVLMGFIYTHCSDVNGCPLASHVMKKVQARLVALPELRDQVRLVSLSFDPEQDTPEAMRDYARHFQHEDFDWRFMTTDSETDLQPILDGYGQWRQKLYREDGSYSGSMAHVLRVYLIDRDKRIRNIYSAGFLHPDTVVNDIRTVLMEATAVAEGGR</sequence>
<keyword evidence="5" id="KW-0732">Signal</keyword>
<dbReference type="GO" id="GO:0046872">
    <property type="term" value="F:metal ion binding"/>
    <property type="evidence" value="ECO:0007669"/>
    <property type="project" value="UniProtKB-KW"/>
</dbReference>
<feature type="binding site" evidence="3">
    <location>
        <position position="87"/>
    </location>
    <ligand>
        <name>Cu cation</name>
        <dbReference type="ChEBI" id="CHEBI:23378"/>
    </ligand>
</feature>
<evidence type="ECO:0000256" key="1">
    <source>
        <dbReference type="ARBA" id="ARBA00010996"/>
    </source>
</evidence>
<dbReference type="Pfam" id="PF02630">
    <property type="entry name" value="SCO1-SenC"/>
    <property type="match status" value="1"/>
</dbReference>
<evidence type="ECO:0000259" key="6">
    <source>
        <dbReference type="PROSITE" id="PS51352"/>
    </source>
</evidence>
<dbReference type="Proteomes" id="UP000477680">
    <property type="component" value="Chromosome"/>
</dbReference>
<feature type="chain" id="PRO_5025359625" evidence="5">
    <location>
        <begin position="19"/>
        <end position="226"/>
    </location>
</feature>
<evidence type="ECO:0000256" key="5">
    <source>
        <dbReference type="SAM" id="SignalP"/>
    </source>
</evidence>
<dbReference type="InterPro" id="IPR003782">
    <property type="entry name" value="SCO1/SenC"/>
</dbReference>
<feature type="domain" description="Thioredoxin" evidence="6">
    <location>
        <begin position="34"/>
        <end position="216"/>
    </location>
</feature>
<feature type="disulfide bond" description="Redox-active" evidence="4">
    <location>
        <begin position="81"/>
        <end position="87"/>
    </location>
</feature>
<comment type="similarity">
    <text evidence="1">Belongs to the SCO1/2 family.</text>
</comment>
<dbReference type="SUPFAM" id="SSF52833">
    <property type="entry name" value="Thioredoxin-like"/>
    <property type="match status" value="1"/>
</dbReference>
<keyword evidence="8" id="KW-1185">Reference proteome</keyword>
<dbReference type="PANTHER" id="PTHR12151:SF25">
    <property type="entry name" value="LINALOOL DEHYDRATASE_ISOMERASE DOMAIN-CONTAINING PROTEIN"/>
    <property type="match status" value="1"/>
</dbReference>
<dbReference type="KEGG" id="kim:G3T16_01075"/>
<feature type="binding site" evidence="3">
    <location>
        <position position="81"/>
    </location>
    <ligand>
        <name>Cu cation</name>
        <dbReference type="ChEBI" id="CHEBI:23378"/>
    </ligand>
</feature>